<comment type="similarity">
    <text evidence="18">Belongs to the NnrE/AIBP family.</text>
</comment>
<comment type="catalytic activity">
    <reaction evidence="16 17 19">
        <text>(6S)-NADPHX + ADP = AMP + phosphate + NADPH + H(+)</text>
        <dbReference type="Rhea" id="RHEA:32235"/>
        <dbReference type="ChEBI" id="CHEBI:15378"/>
        <dbReference type="ChEBI" id="CHEBI:43474"/>
        <dbReference type="ChEBI" id="CHEBI:57783"/>
        <dbReference type="ChEBI" id="CHEBI:64076"/>
        <dbReference type="ChEBI" id="CHEBI:456215"/>
        <dbReference type="ChEBI" id="CHEBI:456216"/>
        <dbReference type="EC" id="4.2.1.136"/>
    </reaction>
</comment>
<keyword evidence="6 17" id="KW-0547">Nucleotide-binding</keyword>
<evidence type="ECO:0000256" key="19">
    <source>
        <dbReference type="PIRNR" id="PIRNR017184"/>
    </source>
</evidence>
<feature type="binding site" evidence="17">
    <location>
        <position position="326"/>
    </location>
    <ligand>
        <name>(6S)-NADPHX</name>
        <dbReference type="ChEBI" id="CHEBI:64076"/>
    </ligand>
</feature>
<proteinExistence type="inferred from homology"/>
<dbReference type="InterPro" id="IPR004443">
    <property type="entry name" value="YjeF_N_dom"/>
</dbReference>
<comment type="similarity">
    <text evidence="4 19">In the C-terminal section; belongs to the NnrD/CARKD family.</text>
</comment>
<keyword evidence="23" id="KW-1185">Reference proteome</keyword>
<dbReference type="Pfam" id="PF03853">
    <property type="entry name" value="YjeF_N"/>
    <property type="match status" value="1"/>
</dbReference>
<dbReference type="Gene3D" id="3.40.50.10260">
    <property type="entry name" value="YjeF N-terminal domain"/>
    <property type="match status" value="1"/>
</dbReference>
<evidence type="ECO:0000256" key="18">
    <source>
        <dbReference type="HAMAP-Rule" id="MF_01966"/>
    </source>
</evidence>
<feature type="binding site" evidence="18">
    <location>
        <begin position="126"/>
        <end position="132"/>
    </location>
    <ligand>
        <name>(6S)-NADPHX</name>
        <dbReference type="ChEBI" id="CHEBI:64076"/>
    </ligand>
</feature>
<dbReference type="InterPro" id="IPR017953">
    <property type="entry name" value="Carbohydrate_kinase_pred_CS"/>
</dbReference>
<dbReference type="Pfam" id="PF01256">
    <property type="entry name" value="Carb_kinase"/>
    <property type="match status" value="1"/>
</dbReference>
<dbReference type="NCBIfam" id="TIGR00196">
    <property type="entry name" value="yjeF_cterm"/>
    <property type="match status" value="1"/>
</dbReference>
<keyword evidence="12 17" id="KW-0456">Lyase</keyword>
<dbReference type="PROSITE" id="PS01050">
    <property type="entry name" value="YJEF_C_2"/>
    <property type="match status" value="1"/>
</dbReference>
<dbReference type="Gene3D" id="3.40.1190.20">
    <property type="match status" value="1"/>
</dbReference>
<feature type="binding site" evidence="18">
    <location>
        <position position="58"/>
    </location>
    <ligand>
        <name>K(+)</name>
        <dbReference type="ChEBI" id="CHEBI:29103"/>
    </ligand>
</feature>
<comment type="function">
    <text evidence="18">Catalyzes the epimerization of the S- and R-forms of NAD(P)HX, a damaged form of NAD(P)H that is a result of enzymatic or heat-dependent hydration. This is a prerequisite for the S-specific NAD(P)H-hydrate dehydratase to allow the repair of both epimers of NAD(P)HX.</text>
</comment>
<dbReference type="SUPFAM" id="SSF64153">
    <property type="entry name" value="YjeF N-terminal domain-like"/>
    <property type="match status" value="1"/>
</dbReference>
<comment type="similarity">
    <text evidence="3 19">In the N-terminal section; belongs to the NnrE/AIBP family.</text>
</comment>
<evidence type="ECO:0000256" key="6">
    <source>
        <dbReference type="ARBA" id="ARBA00022741"/>
    </source>
</evidence>
<evidence type="ECO:0000256" key="2">
    <source>
        <dbReference type="ARBA" id="ARBA00000909"/>
    </source>
</evidence>
<evidence type="ECO:0000256" key="12">
    <source>
        <dbReference type="ARBA" id="ARBA00023239"/>
    </source>
</evidence>
<dbReference type="InterPro" id="IPR036652">
    <property type="entry name" value="YjeF_N_dom_sf"/>
</dbReference>
<evidence type="ECO:0000256" key="14">
    <source>
        <dbReference type="ARBA" id="ARBA00025153"/>
    </source>
</evidence>
<evidence type="ECO:0000256" key="7">
    <source>
        <dbReference type="ARBA" id="ARBA00022840"/>
    </source>
</evidence>
<dbReference type="PROSITE" id="PS51383">
    <property type="entry name" value="YJEF_C_3"/>
    <property type="match status" value="1"/>
</dbReference>
<dbReference type="CDD" id="cd01171">
    <property type="entry name" value="YXKO-related"/>
    <property type="match status" value="1"/>
</dbReference>
<comment type="caution">
    <text evidence="22">The sequence shown here is derived from an EMBL/GenBank/DDBJ whole genome shotgun (WGS) entry which is preliminary data.</text>
</comment>
<evidence type="ECO:0000256" key="11">
    <source>
        <dbReference type="ARBA" id="ARBA00023235"/>
    </source>
</evidence>
<evidence type="ECO:0000259" key="20">
    <source>
        <dbReference type="PROSITE" id="PS51383"/>
    </source>
</evidence>
<comment type="function">
    <text evidence="17">Catalyzes the dehydration of the S-form of NAD(P)HX at the expense of ADP, which is converted to AMP. Together with NAD(P)HX epimerase, which catalyzes the epimerization of the S- and R-forms, the enzyme allows the repair of both epimers of NAD(P)HX, a damaged form of NAD(P)H that is a result of enzymatic or heat-dependent hydration.</text>
</comment>
<evidence type="ECO:0000256" key="1">
    <source>
        <dbReference type="ARBA" id="ARBA00000013"/>
    </source>
</evidence>
<dbReference type="PROSITE" id="PS51385">
    <property type="entry name" value="YJEF_N"/>
    <property type="match status" value="1"/>
</dbReference>
<evidence type="ECO:0000256" key="16">
    <source>
        <dbReference type="ARBA" id="ARBA00049209"/>
    </source>
</evidence>
<feature type="binding site" evidence="17">
    <location>
        <begin position="419"/>
        <end position="423"/>
    </location>
    <ligand>
        <name>AMP</name>
        <dbReference type="ChEBI" id="CHEBI:456215"/>
    </ligand>
</feature>
<dbReference type="PANTHER" id="PTHR12592">
    <property type="entry name" value="ATP-DEPENDENT (S)-NAD(P)H-HYDRATE DEHYDRATASE FAMILY MEMBER"/>
    <property type="match status" value="1"/>
</dbReference>
<organism evidence="22 23">
    <name type="scientific">Veillonella absiana</name>
    <dbReference type="NCBI Taxonomy" id="3079305"/>
    <lineage>
        <taxon>Bacteria</taxon>
        <taxon>Bacillati</taxon>
        <taxon>Bacillota</taxon>
        <taxon>Negativicutes</taxon>
        <taxon>Veillonellales</taxon>
        <taxon>Veillonellaceae</taxon>
        <taxon>Veillonella</taxon>
    </lineage>
</organism>
<dbReference type="EC" id="4.2.1.136" evidence="19"/>
<evidence type="ECO:0000256" key="9">
    <source>
        <dbReference type="ARBA" id="ARBA00022958"/>
    </source>
</evidence>
<feature type="binding site" evidence="18">
    <location>
        <position position="159"/>
    </location>
    <ligand>
        <name>(6S)-NADPHX</name>
        <dbReference type="ChEBI" id="CHEBI:64076"/>
    </ligand>
</feature>
<dbReference type="EC" id="5.1.99.6" evidence="19"/>
<evidence type="ECO:0000256" key="8">
    <source>
        <dbReference type="ARBA" id="ARBA00022857"/>
    </source>
</evidence>
<keyword evidence="9 18" id="KW-0630">Potassium</keyword>
<feature type="domain" description="YjeF N-terminal" evidence="21">
    <location>
        <begin position="9"/>
        <end position="216"/>
    </location>
</feature>
<feature type="binding site" evidence="17">
    <location>
        <position position="382"/>
    </location>
    <ligand>
        <name>(6S)-NADPHX</name>
        <dbReference type="ChEBI" id="CHEBI:64076"/>
    </ligand>
</feature>
<comment type="cofactor">
    <cofactor evidence="18 19">
        <name>K(+)</name>
        <dbReference type="ChEBI" id="CHEBI:29103"/>
    </cofactor>
    <text evidence="18 19">Binds 1 potassium ion per subunit.</text>
</comment>
<comment type="catalytic activity">
    <reaction evidence="15 17 19">
        <text>(6S)-NADHX + ADP = AMP + phosphate + NADH + H(+)</text>
        <dbReference type="Rhea" id="RHEA:32223"/>
        <dbReference type="ChEBI" id="CHEBI:15378"/>
        <dbReference type="ChEBI" id="CHEBI:43474"/>
        <dbReference type="ChEBI" id="CHEBI:57945"/>
        <dbReference type="ChEBI" id="CHEBI:64074"/>
        <dbReference type="ChEBI" id="CHEBI:456215"/>
        <dbReference type="ChEBI" id="CHEBI:456216"/>
        <dbReference type="EC" id="4.2.1.136"/>
    </reaction>
</comment>
<dbReference type="EMBL" id="JAWJZB010000003">
    <property type="protein sequence ID" value="MDV5087900.1"/>
    <property type="molecule type" value="Genomic_DNA"/>
</dbReference>
<keyword evidence="7 17" id="KW-0067">ATP-binding</keyword>
<dbReference type="InterPro" id="IPR029056">
    <property type="entry name" value="Ribokinase-like"/>
</dbReference>
<evidence type="ECO:0000256" key="4">
    <source>
        <dbReference type="ARBA" id="ARBA00009524"/>
    </source>
</evidence>
<comment type="catalytic activity">
    <reaction evidence="2 18 19">
        <text>(6R)-NADPHX = (6S)-NADPHX</text>
        <dbReference type="Rhea" id="RHEA:32227"/>
        <dbReference type="ChEBI" id="CHEBI:64076"/>
        <dbReference type="ChEBI" id="CHEBI:64077"/>
        <dbReference type="EC" id="5.1.99.6"/>
    </reaction>
</comment>
<keyword evidence="11 18" id="KW-0413">Isomerase</keyword>
<gene>
    <name evidence="18" type="primary">nnrE</name>
    <name evidence="17" type="synonym">nnrD</name>
    <name evidence="22" type="ORF">RVY80_03435</name>
</gene>
<evidence type="ECO:0000256" key="15">
    <source>
        <dbReference type="ARBA" id="ARBA00048238"/>
    </source>
</evidence>
<feature type="binding site" evidence="17">
    <location>
        <position position="264"/>
    </location>
    <ligand>
        <name>(6S)-NADPHX</name>
        <dbReference type="ChEBI" id="CHEBI:64076"/>
    </ligand>
</feature>
<evidence type="ECO:0000256" key="3">
    <source>
        <dbReference type="ARBA" id="ARBA00006001"/>
    </source>
</evidence>
<dbReference type="RefSeq" id="WP_317329687.1">
    <property type="nucleotide sequence ID" value="NZ_JAWJZA010000001.1"/>
</dbReference>
<comment type="catalytic activity">
    <reaction evidence="1 18 19">
        <text>(6R)-NADHX = (6S)-NADHX</text>
        <dbReference type="Rhea" id="RHEA:32215"/>
        <dbReference type="ChEBI" id="CHEBI:64074"/>
        <dbReference type="ChEBI" id="CHEBI:64075"/>
        <dbReference type="EC" id="5.1.99.6"/>
    </reaction>
</comment>
<keyword evidence="13" id="KW-0511">Multifunctional enzyme</keyword>
<evidence type="ECO:0000256" key="10">
    <source>
        <dbReference type="ARBA" id="ARBA00023027"/>
    </source>
</evidence>
<feature type="binding site" evidence="17">
    <location>
        <position position="448"/>
    </location>
    <ligand>
        <name>AMP</name>
        <dbReference type="ChEBI" id="CHEBI:456215"/>
    </ligand>
</feature>
<dbReference type="HAMAP" id="MF_01965">
    <property type="entry name" value="NADHX_dehydratase"/>
    <property type="match status" value="1"/>
</dbReference>
<protein>
    <recommendedName>
        <fullName evidence="19">Bifunctional NAD(P)H-hydrate repair enzyme</fullName>
    </recommendedName>
    <alternativeName>
        <fullName evidence="19">Nicotinamide nucleotide repair protein</fullName>
    </alternativeName>
    <domain>
        <recommendedName>
            <fullName evidence="19">ADP-dependent (S)-NAD(P)H-hydrate dehydratase</fullName>
            <ecNumber evidence="19">4.2.1.136</ecNumber>
        </recommendedName>
        <alternativeName>
            <fullName evidence="19">ADP-dependent NAD(P)HX dehydratase</fullName>
        </alternativeName>
    </domain>
    <domain>
        <recommendedName>
            <fullName evidence="19">NAD(P)H-hydrate epimerase</fullName>
            <ecNumber evidence="19">5.1.99.6</ecNumber>
        </recommendedName>
    </domain>
</protein>
<dbReference type="InterPro" id="IPR030677">
    <property type="entry name" value="Nnr"/>
</dbReference>
<evidence type="ECO:0000256" key="5">
    <source>
        <dbReference type="ARBA" id="ARBA00022723"/>
    </source>
</evidence>
<evidence type="ECO:0000259" key="21">
    <source>
        <dbReference type="PROSITE" id="PS51385"/>
    </source>
</evidence>
<evidence type="ECO:0000313" key="23">
    <source>
        <dbReference type="Proteomes" id="UP001272515"/>
    </source>
</evidence>
<feature type="binding site" evidence="18">
    <location>
        <begin position="57"/>
        <end position="61"/>
    </location>
    <ligand>
        <name>(6S)-NADPHX</name>
        <dbReference type="ChEBI" id="CHEBI:64076"/>
    </ligand>
</feature>
<dbReference type="PIRSF" id="PIRSF017184">
    <property type="entry name" value="Nnr"/>
    <property type="match status" value="1"/>
</dbReference>
<feature type="domain" description="YjeF C-terminal" evidence="20">
    <location>
        <begin position="229"/>
        <end position="507"/>
    </location>
</feature>
<dbReference type="NCBIfam" id="TIGR00197">
    <property type="entry name" value="yjeF_nterm"/>
    <property type="match status" value="1"/>
</dbReference>
<keyword evidence="5 18" id="KW-0479">Metal-binding</keyword>
<dbReference type="PANTHER" id="PTHR12592:SF0">
    <property type="entry name" value="ATP-DEPENDENT (S)-NAD(P)H-HYDRATE DEHYDRATASE"/>
    <property type="match status" value="1"/>
</dbReference>
<evidence type="ECO:0000256" key="13">
    <source>
        <dbReference type="ARBA" id="ARBA00023268"/>
    </source>
</evidence>
<comment type="cofactor">
    <cofactor evidence="17">
        <name>Mg(2+)</name>
        <dbReference type="ChEBI" id="CHEBI:18420"/>
    </cofactor>
</comment>
<comment type="function">
    <text evidence="14 19">Bifunctional enzyme that catalyzes the epimerization of the S- and R-forms of NAD(P)HX and the dehydration of the S-form of NAD(P)HX at the expense of ADP, which is converted to AMP. This allows the repair of both epimers of NAD(P)HX, a damaged form of NAD(P)H that is a result of enzymatic or heat-dependent hydration.</text>
</comment>
<comment type="subunit">
    <text evidence="17">Homotetramer.</text>
</comment>
<sequence>MRILTKEESQYIDRMAPEKYGIPLGYLMENAGSDVAQVLANHYKGAKSILFLSGNGNNGADGLVAARHLMELEIPVCIYLFGESQKGSQLFKEQLHMVKQLGIAIYTSLDDIPWHTIWAVVEGLIGTGMKGELRFQMKEVIEIVQSQCELYSISKWSIDIPAGVNANTGEVSHSSFKADYTITFGATKQGVCLYPGKEYAGHVIVKPLGIPFEKVLQNYQAYHNTWGLDIRLIETLLRPRSAIAHKGRNGHTLVIGGSNGMIGAPLMAGEASVHSGAGKTTVAVPDDCLRTLQNKVMPEVMTASFRSVSDIMDLVKDKSVLALGPGLGRREETAQIVLEFLATYDGPIVLDADAFYALGDMANGETNGVLQSRSHPAIMTPHLGEFSRLTGRSILDIQKNYVQSARDFAIAQHVVLVLKGIPSLVALPNGTIYINMAGNSGMGTGGMGDVLTGMISAFVAQGYEVNEAALIGTFLHSYTADRLGTKKLWGYTPSDVSVRIGSVISELLSPSLNV</sequence>
<evidence type="ECO:0000313" key="22">
    <source>
        <dbReference type="EMBL" id="MDV5087900.1"/>
    </source>
</evidence>
<dbReference type="InterPro" id="IPR000631">
    <property type="entry name" value="CARKD"/>
</dbReference>
<evidence type="ECO:0000256" key="17">
    <source>
        <dbReference type="HAMAP-Rule" id="MF_01965"/>
    </source>
</evidence>
<accession>A0ABU3Z7K8</accession>
<keyword evidence="8 17" id="KW-0521">NADP</keyword>
<dbReference type="Proteomes" id="UP001272515">
    <property type="component" value="Unassembled WGS sequence"/>
</dbReference>
<comment type="similarity">
    <text evidence="17">Belongs to the NnrD/CARKD family.</text>
</comment>
<reference evidence="22 23" key="1">
    <citation type="submission" date="2023-10" db="EMBL/GenBank/DDBJ databases">
        <title>Veillonella sp. nov., isolated from a pig farm feces dump.</title>
        <authorList>
            <person name="Chang Y.-H."/>
        </authorList>
    </citation>
    <scope>NUCLEOTIDE SEQUENCE [LARGE SCALE GENOMIC DNA]</scope>
    <source>
        <strain evidence="22 23">YH-vei2233</strain>
    </source>
</reference>
<dbReference type="SUPFAM" id="SSF53613">
    <property type="entry name" value="Ribokinase-like"/>
    <property type="match status" value="1"/>
</dbReference>
<comment type="caution">
    <text evidence="18">Lacks conserved residue(s) required for the propagation of feature annotation.</text>
</comment>
<feature type="binding site" evidence="17">
    <location>
        <position position="449"/>
    </location>
    <ligand>
        <name>(6S)-NADPHX</name>
        <dbReference type="ChEBI" id="CHEBI:64076"/>
    </ligand>
</feature>
<dbReference type="HAMAP" id="MF_01966">
    <property type="entry name" value="NADHX_epimerase"/>
    <property type="match status" value="1"/>
</dbReference>
<name>A0ABU3Z7K8_9FIRM</name>
<keyword evidence="10 17" id="KW-0520">NAD</keyword>